<feature type="compositionally biased region" description="Basic and acidic residues" evidence="1">
    <location>
        <begin position="112"/>
        <end position="121"/>
    </location>
</feature>
<evidence type="ECO:0000313" key="2">
    <source>
        <dbReference type="Proteomes" id="UP000000715"/>
    </source>
</evidence>
<feature type="compositionally biased region" description="Low complexity" evidence="1">
    <location>
        <begin position="148"/>
        <end position="160"/>
    </location>
</feature>
<dbReference type="RefSeq" id="XP_044924365.1">
    <property type="nucleotide sequence ID" value="XM_045068430.1"/>
</dbReference>
<reference evidence="3" key="1">
    <citation type="submission" date="2025-08" db="UniProtKB">
        <authorList>
            <consortium name="RefSeq"/>
        </authorList>
    </citation>
    <scope>IDENTIFICATION</scope>
    <source>
        <tissue evidence="3">Brain</tissue>
    </source>
</reference>
<dbReference type="AlphaFoldDB" id="A0A8U0RGM0"/>
<sequence length="344" mass="34792">MLHLPGAAGETGRWCALGGLERPRDPTSAGEQRRPSPSLRHGGFRQPDSGKTRARRAGGRYRPHTVHGLGLDQKDLGPPRAAPGSGSSPPRATDARPRGRATDGAARPSSLGDKHPVDPRPTRARGTQRGVAATRGKARSGGRRRGVPRAAAGARVPGARPRARLGLGASRPDRAKAGIAGGEGREGAGADPGREAVHHNGSTPASGTGPRPSPNTQPRATPRPRAARGISPQRSRGGHGPQRELSSLPFSRAGPPPAPAPPPPHTHAPPRPTAATAGRTRRGEAGAGVAGSGDQGHGARGAGEATVSALRGTEGTGGPGPCEDKPPAAPPPRGDRPLGGAIDR</sequence>
<evidence type="ECO:0000313" key="3">
    <source>
        <dbReference type="RefSeq" id="XP_044924365.1"/>
    </source>
</evidence>
<protein>
    <submittedName>
        <fullName evidence="3">Translation initiation factor IF-2-like</fullName>
    </submittedName>
</protein>
<feature type="compositionally biased region" description="Basic residues" evidence="1">
    <location>
        <begin position="52"/>
        <end position="65"/>
    </location>
</feature>
<proteinExistence type="predicted"/>
<organism evidence="2 3">
    <name type="scientific">Mustela putorius furo</name>
    <name type="common">European domestic ferret</name>
    <name type="synonym">Mustela furo</name>
    <dbReference type="NCBI Taxonomy" id="9669"/>
    <lineage>
        <taxon>Eukaryota</taxon>
        <taxon>Metazoa</taxon>
        <taxon>Chordata</taxon>
        <taxon>Craniata</taxon>
        <taxon>Vertebrata</taxon>
        <taxon>Euteleostomi</taxon>
        <taxon>Mammalia</taxon>
        <taxon>Eutheria</taxon>
        <taxon>Laurasiatheria</taxon>
        <taxon>Carnivora</taxon>
        <taxon>Caniformia</taxon>
        <taxon>Musteloidea</taxon>
        <taxon>Mustelidae</taxon>
        <taxon>Mustelinae</taxon>
        <taxon>Mustela</taxon>
    </lineage>
</organism>
<name>A0A8U0RGM0_MUSPF</name>
<feature type="compositionally biased region" description="Basic residues" evidence="1">
    <location>
        <begin position="136"/>
        <end position="147"/>
    </location>
</feature>
<feature type="compositionally biased region" description="Low complexity" evidence="1">
    <location>
        <begin position="218"/>
        <end position="228"/>
    </location>
</feature>
<evidence type="ECO:0000256" key="1">
    <source>
        <dbReference type="SAM" id="MobiDB-lite"/>
    </source>
</evidence>
<gene>
    <name evidence="3" type="primary">LOC123388628</name>
</gene>
<dbReference type="GeneID" id="123388628"/>
<feature type="compositionally biased region" description="Low complexity" evidence="1">
    <location>
        <begin position="78"/>
        <end position="92"/>
    </location>
</feature>
<feature type="compositionally biased region" description="Basic and acidic residues" evidence="1">
    <location>
        <begin position="183"/>
        <end position="198"/>
    </location>
</feature>
<keyword evidence="2" id="KW-1185">Reference proteome</keyword>
<feature type="compositionally biased region" description="Pro residues" evidence="1">
    <location>
        <begin position="254"/>
        <end position="272"/>
    </location>
</feature>
<dbReference type="OrthoDB" id="9809778at2759"/>
<dbReference type="Proteomes" id="UP000000715">
    <property type="component" value="Unplaced"/>
</dbReference>
<accession>A0A8U0RGM0</accession>
<feature type="compositionally biased region" description="Gly residues" evidence="1">
    <location>
        <begin position="285"/>
        <end position="301"/>
    </location>
</feature>
<feature type="region of interest" description="Disordered" evidence="1">
    <location>
        <begin position="1"/>
        <end position="344"/>
    </location>
</feature>